<gene>
    <name evidence="1" type="ORF">FA13DRAFT_1729299</name>
</gene>
<evidence type="ECO:0000313" key="2">
    <source>
        <dbReference type="Proteomes" id="UP000298030"/>
    </source>
</evidence>
<reference evidence="1 2" key="1">
    <citation type="journal article" date="2019" name="Nat. Ecol. Evol.">
        <title>Megaphylogeny resolves global patterns of mushroom evolution.</title>
        <authorList>
            <person name="Varga T."/>
            <person name="Krizsan K."/>
            <person name="Foldi C."/>
            <person name="Dima B."/>
            <person name="Sanchez-Garcia M."/>
            <person name="Sanchez-Ramirez S."/>
            <person name="Szollosi G.J."/>
            <person name="Szarkandi J.G."/>
            <person name="Papp V."/>
            <person name="Albert L."/>
            <person name="Andreopoulos W."/>
            <person name="Angelini C."/>
            <person name="Antonin V."/>
            <person name="Barry K.W."/>
            <person name="Bougher N.L."/>
            <person name="Buchanan P."/>
            <person name="Buyck B."/>
            <person name="Bense V."/>
            <person name="Catcheside P."/>
            <person name="Chovatia M."/>
            <person name="Cooper J."/>
            <person name="Damon W."/>
            <person name="Desjardin D."/>
            <person name="Finy P."/>
            <person name="Geml J."/>
            <person name="Haridas S."/>
            <person name="Hughes K."/>
            <person name="Justo A."/>
            <person name="Karasinski D."/>
            <person name="Kautmanova I."/>
            <person name="Kiss B."/>
            <person name="Kocsube S."/>
            <person name="Kotiranta H."/>
            <person name="LaButti K.M."/>
            <person name="Lechner B.E."/>
            <person name="Liimatainen K."/>
            <person name="Lipzen A."/>
            <person name="Lukacs Z."/>
            <person name="Mihaltcheva S."/>
            <person name="Morgado L.N."/>
            <person name="Niskanen T."/>
            <person name="Noordeloos M.E."/>
            <person name="Ohm R.A."/>
            <person name="Ortiz-Santana B."/>
            <person name="Ovrebo C."/>
            <person name="Racz N."/>
            <person name="Riley R."/>
            <person name="Savchenko A."/>
            <person name="Shiryaev A."/>
            <person name="Soop K."/>
            <person name="Spirin V."/>
            <person name="Szebenyi C."/>
            <person name="Tomsovsky M."/>
            <person name="Tulloss R.E."/>
            <person name="Uehling J."/>
            <person name="Grigoriev I.V."/>
            <person name="Vagvolgyi C."/>
            <person name="Papp T."/>
            <person name="Martin F.M."/>
            <person name="Miettinen O."/>
            <person name="Hibbett D.S."/>
            <person name="Nagy L.G."/>
        </authorList>
    </citation>
    <scope>NUCLEOTIDE SEQUENCE [LARGE SCALE GENOMIC DNA]</scope>
    <source>
        <strain evidence="1 2">FP101781</strain>
    </source>
</reference>
<dbReference type="OrthoDB" id="3197992at2759"/>
<name>A0A4Y7TKY4_COPMI</name>
<organism evidence="1 2">
    <name type="scientific">Coprinellus micaceus</name>
    <name type="common">Glistening ink-cap mushroom</name>
    <name type="synonym">Coprinus micaceus</name>
    <dbReference type="NCBI Taxonomy" id="71717"/>
    <lineage>
        <taxon>Eukaryota</taxon>
        <taxon>Fungi</taxon>
        <taxon>Dikarya</taxon>
        <taxon>Basidiomycota</taxon>
        <taxon>Agaricomycotina</taxon>
        <taxon>Agaricomycetes</taxon>
        <taxon>Agaricomycetidae</taxon>
        <taxon>Agaricales</taxon>
        <taxon>Agaricineae</taxon>
        <taxon>Psathyrellaceae</taxon>
        <taxon>Coprinellus</taxon>
    </lineage>
</organism>
<dbReference type="Proteomes" id="UP000298030">
    <property type="component" value="Unassembled WGS sequence"/>
</dbReference>
<sequence>MCRYEVFGDWYRGCSHFVMAYYSGIREDCESPNCKNSSAHTHRAPNCPCIAYEEDNRRIVNMFHQPCEACRTAEFARRVGR</sequence>
<keyword evidence="2" id="KW-1185">Reference proteome</keyword>
<proteinExistence type="predicted"/>
<protein>
    <submittedName>
        <fullName evidence="1">Uncharacterized protein</fullName>
    </submittedName>
</protein>
<comment type="caution">
    <text evidence="1">The sequence shown here is derived from an EMBL/GenBank/DDBJ whole genome shotgun (WGS) entry which is preliminary data.</text>
</comment>
<accession>A0A4Y7TKY4</accession>
<dbReference type="AlphaFoldDB" id="A0A4Y7TKY4"/>
<dbReference type="EMBL" id="QPFP01000009">
    <property type="protein sequence ID" value="TEB34644.1"/>
    <property type="molecule type" value="Genomic_DNA"/>
</dbReference>
<evidence type="ECO:0000313" key="1">
    <source>
        <dbReference type="EMBL" id="TEB34644.1"/>
    </source>
</evidence>